<dbReference type="Gene3D" id="3.30.1680.40">
    <property type="match status" value="1"/>
</dbReference>
<dbReference type="Gene3D" id="3.90.150.10">
    <property type="entry name" value="Variant Surface Glycoprotein, subunit A domain 1"/>
    <property type="match status" value="1"/>
</dbReference>
<feature type="chain" id="PRO_5012249785" evidence="9">
    <location>
        <begin position="22"/>
        <end position="519"/>
    </location>
</feature>
<dbReference type="EMBL" id="KX698738">
    <property type="protein sequence ID" value="APD72694.1"/>
    <property type="molecule type" value="Genomic_DNA"/>
</dbReference>
<evidence type="ECO:0000259" key="11">
    <source>
        <dbReference type="Pfam" id="PF10659"/>
    </source>
</evidence>
<dbReference type="VEuPathDB" id="TriTrypDB:Tb427_000282000"/>
<dbReference type="GO" id="GO:0098552">
    <property type="term" value="C:side of membrane"/>
    <property type="evidence" value="ECO:0007669"/>
    <property type="project" value="UniProtKB-KW"/>
</dbReference>
<keyword evidence="9" id="KW-0732">Signal</keyword>
<dbReference type="GO" id="GO:0005886">
    <property type="term" value="C:plasma membrane"/>
    <property type="evidence" value="ECO:0007669"/>
    <property type="project" value="UniProtKB-SubCell"/>
</dbReference>
<feature type="coiled-coil region" evidence="8">
    <location>
        <begin position="353"/>
        <end position="401"/>
    </location>
</feature>
<evidence type="ECO:0000256" key="8">
    <source>
        <dbReference type="SAM" id="Coils"/>
    </source>
</evidence>
<dbReference type="Gene3D" id="3.30.1680.30">
    <property type="match status" value="1"/>
</dbReference>
<name>A0A1J0R4D7_9TRYP</name>
<dbReference type="VEuPathDB" id="TriTrypDB:Tb09.v4.0142"/>
<accession>A0A1J0R4D7</accession>
<evidence type="ECO:0000256" key="4">
    <source>
        <dbReference type="ARBA" id="ARBA00022622"/>
    </source>
</evidence>
<feature type="domain" description="Trypanosome variant surface glycoprotein C-terminal" evidence="11">
    <location>
        <begin position="395"/>
        <end position="494"/>
    </location>
</feature>
<evidence type="ECO:0000256" key="9">
    <source>
        <dbReference type="SAM" id="SignalP"/>
    </source>
</evidence>
<keyword evidence="5" id="KW-0472">Membrane</keyword>
<dbReference type="InterPro" id="IPR019609">
    <property type="entry name" value="Variant_surf_glycoprt_trypan_C"/>
</dbReference>
<evidence type="ECO:0000256" key="7">
    <source>
        <dbReference type="ARBA" id="ARBA00023288"/>
    </source>
</evidence>
<feature type="signal peptide" evidence="9">
    <location>
        <begin position="1"/>
        <end position="21"/>
    </location>
</feature>
<evidence type="ECO:0000256" key="1">
    <source>
        <dbReference type="ARBA" id="ARBA00002523"/>
    </source>
</evidence>
<keyword evidence="3" id="KW-1003">Cell membrane</keyword>
<keyword evidence="6" id="KW-0325">Glycoprotein</keyword>
<keyword evidence="8" id="KW-0175">Coiled coil</keyword>
<dbReference type="InterPro" id="IPR001812">
    <property type="entry name" value="Trypano_VSG_A_N_dom"/>
</dbReference>
<comment type="function">
    <text evidence="1">VSG forms a coat on the surface of the parasite. The trypanosome evades the immune response of the host by expressing a series of antigenically distinct VSGs from an estimated 1000 VSG genes.</text>
</comment>
<sequence length="519" mass="55457">MLRTSLTLFCVLYITRPGTEAAAGDALNSDAAAKLCGFSDKAKKAAARTAAKLANTASYLKSAQAAAARLTAFAMAEATWAEPAIILAAYLTGEAERQLTDLSSKMATAVRSAGQAAYAGGRIDELVLLFKHAQHSTPSSGLCISKQKTADTAADAEATESCTAGDLTAAAPDATNLQEAAIQVFSASTALTGATANSCALTAAVLTAYKKDTGNMLLLDGLIEIANGGGFDTGNLKKTAAETNVLKPIATTYTATHDYLSNGDPTDEVTAEALDKIIKPDVVGAKLKDTINSFYQYNPAKEENDIKKIATELFKIPADGSETGFIKALKKAKARVPTRDQPEPQDTMQLDYQQLAREEAKALQSLNKKANKKGPDCSNELSEGSEAYKKAEETCNKLKEAAACNANPICIYNTTESEENKKCKFDAKKATSNGVPKAETQTGGTEKTTEKCKGKLEDACKKDTECKWEENKCKDSSFLITNKLPLISASFIGFVAFKLNFMKFMKLAILRELYKYDNI</sequence>
<dbReference type="AlphaFoldDB" id="A0A1J0R4D7"/>
<keyword evidence="7" id="KW-0449">Lipoprotein</keyword>
<evidence type="ECO:0000313" key="12">
    <source>
        <dbReference type="EMBL" id="APD72694.1"/>
    </source>
</evidence>
<feature type="domain" description="Trypanosome variant surface glycoprotein A-type N-terminal" evidence="10">
    <location>
        <begin position="7"/>
        <end position="341"/>
    </location>
</feature>
<evidence type="ECO:0000256" key="5">
    <source>
        <dbReference type="ARBA" id="ARBA00023136"/>
    </source>
</evidence>
<evidence type="ECO:0000256" key="2">
    <source>
        <dbReference type="ARBA" id="ARBA00004609"/>
    </source>
</evidence>
<evidence type="ECO:0000259" key="10">
    <source>
        <dbReference type="Pfam" id="PF00913"/>
    </source>
</evidence>
<organism evidence="12">
    <name type="scientific">Trypanosoma brucei</name>
    <dbReference type="NCBI Taxonomy" id="5691"/>
    <lineage>
        <taxon>Eukaryota</taxon>
        <taxon>Discoba</taxon>
        <taxon>Euglenozoa</taxon>
        <taxon>Kinetoplastea</taxon>
        <taxon>Metakinetoplastina</taxon>
        <taxon>Trypanosomatida</taxon>
        <taxon>Trypanosomatidae</taxon>
        <taxon>Trypanosoma</taxon>
    </lineage>
</organism>
<dbReference type="GO" id="GO:0042783">
    <property type="term" value="P:symbiont-mediated evasion of host immune response"/>
    <property type="evidence" value="ECO:0007669"/>
    <property type="project" value="InterPro"/>
</dbReference>
<comment type="subcellular location">
    <subcellularLocation>
        <location evidence="2">Cell membrane</location>
        <topology evidence="2">Lipid-anchor</topology>
        <topology evidence="2">GPI-anchor</topology>
    </subcellularLocation>
</comment>
<reference evidence="12" key="1">
    <citation type="submission" date="2016-08" db="EMBL/GenBank/DDBJ databases">
        <title>VSG repertoire of Trypanosoma brucei EATRO 1125.</title>
        <authorList>
            <person name="Cross G.A."/>
        </authorList>
    </citation>
    <scope>NUCLEOTIDE SEQUENCE</scope>
    <source>
        <strain evidence="12">EATRO 1125</strain>
    </source>
</reference>
<dbReference type="SUPFAM" id="SSF58087">
    <property type="entry name" value="Variant surface glycoprotein (N-terminal domain)"/>
    <property type="match status" value="1"/>
</dbReference>
<dbReference type="Pfam" id="PF10659">
    <property type="entry name" value="Trypan_glycop_C"/>
    <property type="match status" value="1"/>
</dbReference>
<keyword evidence="4" id="KW-0336">GPI-anchor</keyword>
<dbReference type="Pfam" id="PF00913">
    <property type="entry name" value="Trypan_glycop"/>
    <property type="match status" value="1"/>
</dbReference>
<proteinExistence type="predicted"/>
<evidence type="ECO:0000256" key="3">
    <source>
        <dbReference type="ARBA" id="ARBA00022475"/>
    </source>
</evidence>
<evidence type="ECO:0000256" key="6">
    <source>
        <dbReference type="ARBA" id="ARBA00023180"/>
    </source>
</evidence>
<protein>
    <submittedName>
        <fullName evidence="12">Variant surface glycoprotein 1125.531</fullName>
    </submittedName>
</protein>